<evidence type="ECO:0000313" key="3">
    <source>
        <dbReference type="Proteomes" id="UP000829649"/>
    </source>
</evidence>
<gene>
    <name evidence="2" type="ORF">vBKpnSCarvaje_0088</name>
</gene>
<reference evidence="2" key="1">
    <citation type="submission" date="2021-11" db="EMBL/GenBank/DDBJ databases">
        <authorList>
            <person name="Sousa J."/>
            <person name="Sillankorva S."/>
            <person name="Faustino A."/>
            <person name="Carvalho C."/>
        </authorList>
    </citation>
    <scope>NUCLEOTIDE SEQUENCE</scope>
</reference>
<name>A0AAE8Z3P9_9CAUD</name>
<dbReference type="CDD" id="cd16387">
    <property type="entry name" value="ParB_N_Srx"/>
    <property type="match status" value="1"/>
</dbReference>
<dbReference type="Pfam" id="PF17762">
    <property type="entry name" value="HTH_ParB"/>
    <property type="match status" value="1"/>
</dbReference>
<dbReference type="InterPro" id="IPR036086">
    <property type="entry name" value="ParB/Sulfiredoxin_sf"/>
</dbReference>
<dbReference type="Gene3D" id="3.90.1530.10">
    <property type="entry name" value="Conserved hypothetical protein from pyrococcus furiosus pfu- 392566-001, ParB domain"/>
    <property type="match status" value="1"/>
</dbReference>
<feature type="domain" description="ParB/Spo0J HTH" evidence="1">
    <location>
        <begin position="146"/>
        <end position="218"/>
    </location>
</feature>
<evidence type="ECO:0000313" key="2">
    <source>
        <dbReference type="EMBL" id="UJQ44052.1"/>
    </source>
</evidence>
<organism evidence="2 3">
    <name type="scientific">Klebsiella phage vB_KpnS-Carvaje</name>
    <dbReference type="NCBI Taxonomy" id="2900314"/>
    <lineage>
        <taxon>Viruses</taxon>
        <taxon>Duplodnaviria</taxon>
        <taxon>Heunggongvirae</taxon>
        <taxon>Uroviricota</taxon>
        <taxon>Caudoviricetes</taxon>
        <taxon>Carvajevirus</taxon>
        <taxon>Carvajevirus carvaje</taxon>
    </lineage>
</organism>
<dbReference type="PANTHER" id="PTHR33375:SF1">
    <property type="entry name" value="CHROMOSOME-PARTITIONING PROTEIN PARB-RELATED"/>
    <property type="match status" value="1"/>
</dbReference>
<dbReference type="Gene3D" id="1.10.10.2830">
    <property type="match status" value="1"/>
</dbReference>
<sequence>MSNIHSLRKLSEADKENVKRANSFMIDPRIIQIEPGFNPRGMFTENYWEQPDTLAHIEQFVKAYRNGDFVPPIAVKVINGVPYVRDGEHRLRALRKLIAEGVPFQRVEVVEASGDELAQAKTNFNANNGRQWSAVERAVHYGRQWSAVERAVHYGRFKSYGMTVEEIAHEVGKTVQHVYQLLTILEMPLELKRRIQEGSISASAAINLFKNPDVATVKRPPAKLIRSAVEAIRGEWSVTRQEGGKVLVELTAEQYEALKALKDHE</sequence>
<dbReference type="InterPro" id="IPR050336">
    <property type="entry name" value="Chromosome_partition/occlusion"/>
</dbReference>
<accession>A0AAE8Z3P9</accession>
<proteinExistence type="predicted"/>
<dbReference type="InterPro" id="IPR041468">
    <property type="entry name" value="HTH_ParB/Spo0J"/>
</dbReference>
<dbReference type="PANTHER" id="PTHR33375">
    <property type="entry name" value="CHROMOSOME-PARTITIONING PROTEIN PARB-RELATED"/>
    <property type="match status" value="1"/>
</dbReference>
<reference evidence="2" key="2">
    <citation type="journal article" date="2022" name="Curr. Genet.">
        <title>Suggestion for a new bacteriophage genus for the Klebsiella pneumoniae phage vB_KpnS-Carvaje.</title>
        <authorList>
            <person name="Sousa J.C."/>
            <person name="Sillankorva S."/>
            <person name="Faustino A."/>
            <person name="Carvalho C.M."/>
        </authorList>
    </citation>
    <scope>NUCLEOTIDE SEQUENCE</scope>
</reference>
<keyword evidence="3" id="KW-1185">Reference proteome</keyword>
<dbReference type="GO" id="GO:0007059">
    <property type="term" value="P:chromosome segregation"/>
    <property type="evidence" value="ECO:0007669"/>
    <property type="project" value="TreeGrafter"/>
</dbReference>
<dbReference type="SUPFAM" id="SSF110849">
    <property type="entry name" value="ParB/Sulfiredoxin"/>
    <property type="match status" value="1"/>
</dbReference>
<protein>
    <submittedName>
        <fullName evidence="2">ParB-like nuclease domain protein</fullName>
    </submittedName>
</protein>
<dbReference type="Proteomes" id="UP000829649">
    <property type="component" value="Segment"/>
</dbReference>
<dbReference type="SUPFAM" id="SSF109709">
    <property type="entry name" value="KorB DNA-binding domain-like"/>
    <property type="match status" value="1"/>
</dbReference>
<evidence type="ECO:0000259" key="1">
    <source>
        <dbReference type="Pfam" id="PF17762"/>
    </source>
</evidence>
<dbReference type="EMBL" id="OL604152">
    <property type="protein sequence ID" value="UJQ44052.1"/>
    <property type="molecule type" value="Genomic_DNA"/>
</dbReference>